<dbReference type="Proteomes" id="UP000466442">
    <property type="component" value="Linkage Group LG1"/>
</dbReference>
<reference evidence="1" key="1">
    <citation type="journal article" date="2021" name="Mol. Ecol. Resour.">
        <title>Apolygus lucorum genome provides insights into omnivorousness and mesophyll feeding.</title>
        <authorList>
            <person name="Liu Y."/>
            <person name="Liu H."/>
            <person name="Wang H."/>
            <person name="Huang T."/>
            <person name="Liu B."/>
            <person name="Yang B."/>
            <person name="Yin L."/>
            <person name="Li B."/>
            <person name="Zhang Y."/>
            <person name="Zhang S."/>
            <person name="Jiang F."/>
            <person name="Zhang X."/>
            <person name="Ren Y."/>
            <person name="Wang B."/>
            <person name="Wang S."/>
            <person name="Lu Y."/>
            <person name="Wu K."/>
            <person name="Fan W."/>
            <person name="Wang G."/>
        </authorList>
    </citation>
    <scope>NUCLEOTIDE SEQUENCE</scope>
    <source>
        <strain evidence="1">12Hb</strain>
    </source>
</reference>
<dbReference type="GO" id="GO:0003676">
    <property type="term" value="F:nucleic acid binding"/>
    <property type="evidence" value="ECO:0007669"/>
    <property type="project" value="InterPro"/>
</dbReference>
<dbReference type="AlphaFoldDB" id="A0A6A4KKR3"/>
<comment type="caution">
    <text evidence="1">The sequence shown here is derived from an EMBL/GenBank/DDBJ whole genome shotgun (WGS) entry which is preliminary data.</text>
</comment>
<name>A0A6A4KKR3_APOLU</name>
<dbReference type="InterPro" id="IPR012337">
    <property type="entry name" value="RNaseH-like_sf"/>
</dbReference>
<dbReference type="SUPFAM" id="SSF53098">
    <property type="entry name" value="Ribonuclease H-like"/>
    <property type="match status" value="1"/>
</dbReference>
<gene>
    <name evidence="1" type="ORF">GE061_000473</name>
</gene>
<dbReference type="Gene3D" id="3.30.420.10">
    <property type="entry name" value="Ribonuclease H-like superfamily/Ribonuclease H"/>
    <property type="match status" value="1"/>
</dbReference>
<protein>
    <submittedName>
        <fullName evidence="1">Uncharacterized protein</fullName>
    </submittedName>
</protein>
<dbReference type="OrthoDB" id="445936at2759"/>
<proteinExistence type="predicted"/>
<evidence type="ECO:0000313" key="2">
    <source>
        <dbReference type="Proteomes" id="UP000466442"/>
    </source>
</evidence>
<dbReference type="PANTHER" id="PTHR22891">
    <property type="entry name" value="EUKARYOTIC TRANSLATION INITIATION FACTOR 2C"/>
    <property type="match status" value="1"/>
</dbReference>
<dbReference type="Pfam" id="PF02171">
    <property type="entry name" value="Piwi"/>
    <property type="match status" value="1"/>
</dbReference>
<dbReference type="EMBL" id="WIXP02000001">
    <property type="protein sequence ID" value="KAF6216134.1"/>
    <property type="molecule type" value="Genomic_DNA"/>
</dbReference>
<evidence type="ECO:0000313" key="1">
    <source>
        <dbReference type="EMBL" id="KAF6216134.1"/>
    </source>
</evidence>
<organism evidence="1 2">
    <name type="scientific">Apolygus lucorum</name>
    <name type="common">Small green plant bug</name>
    <name type="synonym">Lygocoris lucorum</name>
    <dbReference type="NCBI Taxonomy" id="248454"/>
    <lineage>
        <taxon>Eukaryota</taxon>
        <taxon>Metazoa</taxon>
        <taxon>Ecdysozoa</taxon>
        <taxon>Arthropoda</taxon>
        <taxon>Hexapoda</taxon>
        <taxon>Insecta</taxon>
        <taxon>Pterygota</taxon>
        <taxon>Neoptera</taxon>
        <taxon>Paraneoptera</taxon>
        <taxon>Hemiptera</taxon>
        <taxon>Heteroptera</taxon>
        <taxon>Panheteroptera</taxon>
        <taxon>Cimicomorpha</taxon>
        <taxon>Miridae</taxon>
        <taxon>Mirini</taxon>
        <taxon>Apolygus</taxon>
    </lineage>
</organism>
<dbReference type="InterPro" id="IPR003165">
    <property type="entry name" value="Piwi"/>
</dbReference>
<accession>A0A6A4KKR3</accession>
<sequence>MVVGFDVCHDKALSQTSVGALVASLDSSYTRYYSSVTFHKDGSELCDLLAAVFMKCLVAFRSNNNGLLPTRIFFYRDRVGEGNYHYTLEVEVAKIVAMWNSTYPEAGECPLTYIIVSKGINAKIFLKANTPHLTPM</sequence>
<dbReference type="PROSITE" id="PS50822">
    <property type="entry name" value="PIWI"/>
    <property type="match status" value="1"/>
</dbReference>
<dbReference type="InterPro" id="IPR036397">
    <property type="entry name" value="RNaseH_sf"/>
</dbReference>
<keyword evidence="2" id="KW-1185">Reference proteome</keyword>